<reference evidence="2" key="1">
    <citation type="submission" date="2018-05" db="EMBL/GenBank/DDBJ databases">
        <title>Draft genome of Mucuna pruriens seed.</title>
        <authorList>
            <person name="Nnadi N.E."/>
            <person name="Vos R."/>
            <person name="Hasami M.H."/>
            <person name="Devisetty U.K."/>
            <person name="Aguiy J.C."/>
        </authorList>
    </citation>
    <scope>NUCLEOTIDE SEQUENCE [LARGE SCALE GENOMIC DNA]</scope>
    <source>
        <strain evidence="2">JCA_2017</strain>
    </source>
</reference>
<dbReference type="AlphaFoldDB" id="A0A371HFL7"/>
<feature type="non-terminal residue" evidence="2">
    <location>
        <position position="1"/>
    </location>
</feature>
<sequence length="69" mass="8448">MAERNINNDIQFQITALTQHLERLMKQQQDEFHESEEQKVRLAAAEFSDYALIWWNKLQRERTRNEEPM</sequence>
<keyword evidence="3" id="KW-1185">Reference proteome</keyword>
<name>A0A371HFL7_MUCPR</name>
<gene>
    <name evidence="2" type="ORF">CR513_15079</name>
</gene>
<dbReference type="EMBL" id="QJKJ01002736">
    <property type="protein sequence ID" value="RDY01575.1"/>
    <property type="molecule type" value="Genomic_DNA"/>
</dbReference>
<evidence type="ECO:0000256" key="1">
    <source>
        <dbReference type="SAM" id="Coils"/>
    </source>
</evidence>
<organism evidence="2 3">
    <name type="scientific">Mucuna pruriens</name>
    <name type="common">Velvet bean</name>
    <name type="synonym">Dolichos pruriens</name>
    <dbReference type="NCBI Taxonomy" id="157652"/>
    <lineage>
        <taxon>Eukaryota</taxon>
        <taxon>Viridiplantae</taxon>
        <taxon>Streptophyta</taxon>
        <taxon>Embryophyta</taxon>
        <taxon>Tracheophyta</taxon>
        <taxon>Spermatophyta</taxon>
        <taxon>Magnoliopsida</taxon>
        <taxon>eudicotyledons</taxon>
        <taxon>Gunneridae</taxon>
        <taxon>Pentapetalae</taxon>
        <taxon>rosids</taxon>
        <taxon>fabids</taxon>
        <taxon>Fabales</taxon>
        <taxon>Fabaceae</taxon>
        <taxon>Papilionoideae</taxon>
        <taxon>50 kb inversion clade</taxon>
        <taxon>NPAAA clade</taxon>
        <taxon>indigoferoid/millettioid clade</taxon>
        <taxon>Phaseoleae</taxon>
        <taxon>Mucuna</taxon>
    </lineage>
</organism>
<proteinExistence type="predicted"/>
<evidence type="ECO:0008006" key="4">
    <source>
        <dbReference type="Google" id="ProtNLM"/>
    </source>
</evidence>
<accession>A0A371HFL7</accession>
<comment type="caution">
    <text evidence="2">The sequence shown here is derived from an EMBL/GenBank/DDBJ whole genome shotgun (WGS) entry which is preliminary data.</text>
</comment>
<evidence type="ECO:0000313" key="2">
    <source>
        <dbReference type="EMBL" id="RDY01575.1"/>
    </source>
</evidence>
<feature type="non-terminal residue" evidence="2">
    <location>
        <position position="69"/>
    </location>
</feature>
<keyword evidence="1" id="KW-0175">Coiled coil</keyword>
<protein>
    <recommendedName>
        <fullName evidence="4">Retrotransposon gag domain-containing protein</fullName>
    </recommendedName>
</protein>
<feature type="coiled-coil region" evidence="1">
    <location>
        <begin position="18"/>
        <end position="45"/>
    </location>
</feature>
<dbReference type="Proteomes" id="UP000257109">
    <property type="component" value="Unassembled WGS sequence"/>
</dbReference>
<evidence type="ECO:0000313" key="3">
    <source>
        <dbReference type="Proteomes" id="UP000257109"/>
    </source>
</evidence>